<dbReference type="NCBIfam" id="TIGR00464">
    <property type="entry name" value="gltX_bact"/>
    <property type="match status" value="1"/>
</dbReference>
<dbReference type="Gene3D" id="3.40.50.620">
    <property type="entry name" value="HUPs"/>
    <property type="match status" value="1"/>
</dbReference>
<dbReference type="Gene3D" id="1.10.8.70">
    <property type="entry name" value="Glutamate-tRNA synthetase, class I, anticodon-binding domain 1"/>
    <property type="match status" value="1"/>
</dbReference>
<evidence type="ECO:0000256" key="4">
    <source>
        <dbReference type="ARBA" id="ARBA00022741"/>
    </source>
</evidence>
<keyword evidence="3 8" id="KW-0436">Ligase</keyword>
<dbReference type="PROSITE" id="PS00178">
    <property type="entry name" value="AA_TRNA_LIGASE_I"/>
    <property type="match status" value="1"/>
</dbReference>
<dbReference type="GO" id="GO:0000049">
    <property type="term" value="F:tRNA binding"/>
    <property type="evidence" value="ECO:0007669"/>
    <property type="project" value="InterPro"/>
</dbReference>
<evidence type="ECO:0000256" key="7">
    <source>
        <dbReference type="ARBA" id="ARBA00023146"/>
    </source>
</evidence>
<feature type="binding site" evidence="8">
    <location>
        <position position="231"/>
    </location>
    <ligand>
        <name>ATP</name>
        <dbReference type="ChEBI" id="CHEBI:30616"/>
    </ligand>
</feature>
<sequence length="457" mass="53689">MIRTRFAPSPTGYLHVGGVRTALFNWYHAKSNNGKIILRIEDTDTKRSTEEFENLIYEDFDWLGMDFDESPKKGGDYGPYKQSYRYDIYKRYINNLIEEEKAYYVFYDKSGEEIGNFAKIPENYANKNYTVKIKVEKNKEIKWNDLLKGEISFNSSDFEDFIILRSNGVPVYNFTVVVDDHLMGITDVIRGEDHISNTPKQIIIYEALGFSKPKFGHLPLILGEDKTPLSKRHGGVSVSYFREEGILPEALLNYLSLLGWNNEEEIYDVREKYKNFNIRDVSKRSSVFDYEKLKWVNEKTLRSMDEEKVSKKFLEWLKFVGIKINVEENYIKDVISISKEKVQDLKGLWEFSKNYFYDDFEYEEKYKEKFVKKEWFEELINIAIILLEDYDEKISLTQAEEFMKSLAEKKITGKKNTYQSIRGALLGKLVTPGLYETISVMGKKEVVKRLRRVVKGA</sequence>
<dbReference type="Gene3D" id="1.10.1160.10">
    <property type="entry name" value="Glutamyl-trna Synthetase, Domain 2"/>
    <property type="match status" value="1"/>
</dbReference>
<comment type="subunit">
    <text evidence="8">Monomer.</text>
</comment>
<dbReference type="InterPro" id="IPR008925">
    <property type="entry name" value="aa_tRNA-synth_I_cd-bd_sf"/>
</dbReference>
<evidence type="ECO:0000256" key="8">
    <source>
        <dbReference type="HAMAP-Rule" id="MF_00022"/>
    </source>
</evidence>
<dbReference type="GO" id="GO:0004818">
    <property type="term" value="F:glutamate-tRNA ligase activity"/>
    <property type="evidence" value="ECO:0007669"/>
    <property type="project" value="UniProtKB-UniRule"/>
</dbReference>
<comment type="caution">
    <text evidence="8">Lacks conserved residue(s) required for the propagation of feature annotation.</text>
</comment>
<evidence type="ECO:0000313" key="11">
    <source>
        <dbReference type="EMBL" id="SDC51781.1"/>
    </source>
</evidence>
<dbReference type="Proteomes" id="UP000199322">
    <property type="component" value="Unassembled WGS sequence"/>
</dbReference>
<dbReference type="EC" id="6.1.1.17" evidence="8"/>
<dbReference type="InterPro" id="IPR000924">
    <property type="entry name" value="Glu/Gln-tRNA-synth"/>
</dbReference>
<keyword evidence="7 8" id="KW-0030">Aminoacyl-tRNA synthetase</keyword>
<dbReference type="PANTHER" id="PTHR43311:SF2">
    <property type="entry name" value="GLUTAMATE--TRNA LIGASE, MITOCHONDRIAL-RELATED"/>
    <property type="match status" value="1"/>
</dbReference>
<dbReference type="InterPro" id="IPR049940">
    <property type="entry name" value="GluQ/Sye"/>
</dbReference>
<organism evidence="11 12">
    <name type="scientific">Geotoga petraea</name>
    <dbReference type="NCBI Taxonomy" id="28234"/>
    <lineage>
        <taxon>Bacteria</taxon>
        <taxon>Thermotogati</taxon>
        <taxon>Thermotogota</taxon>
        <taxon>Thermotogae</taxon>
        <taxon>Petrotogales</taxon>
        <taxon>Petrotogaceae</taxon>
        <taxon>Geotoga</taxon>
    </lineage>
</organism>
<dbReference type="RefSeq" id="WP_091403730.1">
    <property type="nucleotide sequence ID" value="NZ_FMYV01000004.1"/>
</dbReference>
<feature type="domain" description="Aminoacyl-tRNA synthetase class I anticodon-binding" evidence="10">
    <location>
        <begin position="313"/>
        <end position="453"/>
    </location>
</feature>
<evidence type="ECO:0000259" key="9">
    <source>
        <dbReference type="Pfam" id="PF00749"/>
    </source>
</evidence>
<dbReference type="InterPro" id="IPR020058">
    <property type="entry name" value="Glu/Gln-tRNA-synth_Ib_cat-dom"/>
</dbReference>
<evidence type="ECO:0000256" key="2">
    <source>
        <dbReference type="ARBA" id="ARBA00022490"/>
    </source>
</evidence>
<dbReference type="GO" id="GO:0005524">
    <property type="term" value="F:ATP binding"/>
    <property type="evidence" value="ECO:0007669"/>
    <property type="project" value="UniProtKB-UniRule"/>
</dbReference>
<dbReference type="Pfam" id="PF19269">
    <property type="entry name" value="Anticodon_2"/>
    <property type="match status" value="1"/>
</dbReference>
<gene>
    <name evidence="8" type="primary">gltX</name>
    <name evidence="11" type="ORF">SAMN04488588_1271</name>
</gene>
<proteinExistence type="inferred from homology"/>
<evidence type="ECO:0000256" key="5">
    <source>
        <dbReference type="ARBA" id="ARBA00022840"/>
    </source>
</evidence>
<evidence type="ECO:0000256" key="3">
    <source>
        <dbReference type="ARBA" id="ARBA00022598"/>
    </source>
</evidence>
<dbReference type="InterPro" id="IPR045462">
    <property type="entry name" value="aa-tRNA-synth_I_cd-bd"/>
</dbReference>
<dbReference type="EMBL" id="FMYV01000004">
    <property type="protein sequence ID" value="SDC51781.1"/>
    <property type="molecule type" value="Genomic_DNA"/>
</dbReference>
<reference evidence="11 12" key="1">
    <citation type="submission" date="2016-10" db="EMBL/GenBank/DDBJ databases">
        <authorList>
            <person name="de Groot N.N."/>
        </authorList>
    </citation>
    <scope>NUCLEOTIDE SEQUENCE [LARGE SCALE GENOMIC DNA]</scope>
    <source>
        <strain evidence="11 12">WG14</strain>
    </source>
</reference>
<dbReference type="InterPro" id="IPR020751">
    <property type="entry name" value="aa-tRNA-synth_I_codon-bd_sub2"/>
</dbReference>
<keyword evidence="6 8" id="KW-0648">Protein biosynthesis</keyword>
<evidence type="ECO:0000256" key="6">
    <source>
        <dbReference type="ARBA" id="ARBA00022917"/>
    </source>
</evidence>
<feature type="short sequence motif" description="'HIGH' region" evidence="8">
    <location>
        <begin position="8"/>
        <end position="18"/>
    </location>
</feature>
<keyword evidence="4 8" id="KW-0547">Nucleotide-binding</keyword>
<comment type="similarity">
    <text evidence="1 8">Belongs to the class-I aminoacyl-tRNA synthetase family. Glutamate--tRNA ligase type 1 subfamily.</text>
</comment>
<evidence type="ECO:0000256" key="1">
    <source>
        <dbReference type="ARBA" id="ARBA00007894"/>
    </source>
</evidence>
<comment type="subcellular location">
    <subcellularLocation>
        <location evidence="8">Cytoplasm</location>
    </subcellularLocation>
</comment>
<dbReference type="Gene3D" id="3.90.800.10">
    <property type="entry name" value="Glutamyl-tRNA Synthetase, Domain 3"/>
    <property type="match status" value="1"/>
</dbReference>
<dbReference type="Pfam" id="PF00749">
    <property type="entry name" value="tRNA-synt_1c"/>
    <property type="match status" value="2"/>
</dbReference>
<dbReference type="InterPro" id="IPR020752">
    <property type="entry name" value="Glu-tRNA-synth_I_codon-bd_sub1"/>
</dbReference>
<dbReference type="GO" id="GO:0005829">
    <property type="term" value="C:cytosol"/>
    <property type="evidence" value="ECO:0007669"/>
    <property type="project" value="TreeGrafter"/>
</dbReference>
<dbReference type="PANTHER" id="PTHR43311">
    <property type="entry name" value="GLUTAMATE--TRNA LIGASE"/>
    <property type="match status" value="1"/>
</dbReference>
<dbReference type="InterPro" id="IPR014729">
    <property type="entry name" value="Rossmann-like_a/b/a_fold"/>
</dbReference>
<feature type="domain" description="Glutamyl/glutaminyl-tRNA synthetase class Ib catalytic" evidence="9">
    <location>
        <begin position="2"/>
        <end position="107"/>
    </location>
</feature>
<dbReference type="InterPro" id="IPR033910">
    <property type="entry name" value="GluRS_core"/>
</dbReference>
<dbReference type="GO" id="GO:0008270">
    <property type="term" value="F:zinc ion binding"/>
    <property type="evidence" value="ECO:0007669"/>
    <property type="project" value="InterPro"/>
</dbReference>
<keyword evidence="5 8" id="KW-0067">ATP-binding</keyword>
<comment type="catalytic activity">
    <reaction evidence="8">
        <text>tRNA(Glu) + L-glutamate + ATP = L-glutamyl-tRNA(Glu) + AMP + diphosphate</text>
        <dbReference type="Rhea" id="RHEA:23540"/>
        <dbReference type="Rhea" id="RHEA-COMP:9663"/>
        <dbReference type="Rhea" id="RHEA-COMP:9680"/>
        <dbReference type="ChEBI" id="CHEBI:29985"/>
        <dbReference type="ChEBI" id="CHEBI:30616"/>
        <dbReference type="ChEBI" id="CHEBI:33019"/>
        <dbReference type="ChEBI" id="CHEBI:78442"/>
        <dbReference type="ChEBI" id="CHEBI:78520"/>
        <dbReference type="ChEBI" id="CHEBI:456215"/>
        <dbReference type="EC" id="6.1.1.17"/>
    </reaction>
</comment>
<dbReference type="STRING" id="28234.SAMN04488588_1271"/>
<dbReference type="AlphaFoldDB" id="A0A1G6M8M4"/>
<evidence type="ECO:0000259" key="10">
    <source>
        <dbReference type="Pfam" id="PF19269"/>
    </source>
</evidence>
<protein>
    <recommendedName>
        <fullName evidence="8">Glutamate--tRNA ligase</fullName>
        <ecNumber evidence="8">6.1.1.17</ecNumber>
    </recommendedName>
    <alternativeName>
        <fullName evidence="8">Glutamyl-tRNA synthetase</fullName>
        <shortName evidence="8">GluRS</shortName>
    </alternativeName>
</protein>
<dbReference type="InterPro" id="IPR020061">
    <property type="entry name" value="Glu_tRNA_lig_a-bdl"/>
</dbReference>
<feature type="short sequence motif" description="'KMSKS' region" evidence="8">
    <location>
        <begin position="228"/>
        <end position="232"/>
    </location>
</feature>
<keyword evidence="12" id="KW-1185">Reference proteome</keyword>
<feature type="domain" description="Glutamyl/glutaminyl-tRNA synthetase class Ib catalytic" evidence="9">
    <location>
        <begin position="123"/>
        <end position="295"/>
    </location>
</feature>
<evidence type="ECO:0000313" key="12">
    <source>
        <dbReference type="Proteomes" id="UP000199322"/>
    </source>
</evidence>
<dbReference type="InterPro" id="IPR004527">
    <property type="entry name" value="Glu-tRNA-ligase_bac/mito"/>
</dbReference>
<name>A0A1G6M8M4_9BACT</name>
<dbReference type="SUPFAM" id="SSF52374">
    <property type="entry name" value="Nucleotidylyl transferase"/>
    <property type="match status" value="1"/>
</dbReference>
<accession>A0A1G6M8M4</accession>
<comment type="function">
    <text evidence="8">Catalyzes the attachment of glutamate to tRNA(Glu) in a two-step reaction: glutamate is first activated by ATP to form Glu-AMP and then transferred to the acceptor end of tRNA(Glu).</text>
</comment>
<dbReference type="Gene3D" id="1.10.10.350">
    <property type="match status" value="1"/>
</dbReference>
<dbReference type="InterPro" id="IPR001412">
    <property type="entry name" value="aa-tRNA-synth_I_CS"/>
</dbReference>
<dbReference type="CDD" id="cd00808">
    <property type="entry name" value="GluRS_core"/>
    <property type="match status" value="1"/>
</dbReference>
<dbReference type="SUPFAM" id="SSF48163">
    <property type="entry name" value="An anticodon-binding domain of class I aminoacyl-tRNA synthetases"/>
    <property type="match status" value="1"/>
</dbReference>
<dbReference type="PRINTS" id="PR00987">
    <property type="entry name" value="TRNASYNTHGLU"/>
</dbReference>
<dbReference type="GO" id="GO:0006424">
    <property type="term" value="P:glutamyl-tRNA aminoacylation"/>
    <property type="evidence" value="ECO:0007669"/>
    <property type="project" value="UniProtKB-UniRule"/>
</dbReference>
<keyword evidence="2 8" id="KW-0963">Cytoplasm</keyword>
<dbReference type="HAMAP" id="MF_00022">
    <property type="entry name" value="Glu_tRNA_synth_type1"/>
    <property type="match status" value="1"/>
</dbReference>